<dbReference type="Proteomes" id="UP000292347">
    <property type="component" value="Unassembled WGS sequence"/>
</dbReference>
<comment type="caution">
    <text evidence="3">The sequence shown here is derived from an EMBL/GenBank/DDBJ whole genome shotgun (WGS) entry which is preliminary data.</text>
</comment>
<dbReference type="OrthoDB" id="7473948at2"/>
<evidence type="ECO:0000256" key="2">
    <source>
        <dbReference type="SAM" id="SignalP"/>
    </source>
</evidence>
<dbReference type="RefSeq" id="WP_129341682.1">
    <property type="nucleotide sequence ID" value="NZ_JACIDD010000002.1"/>
</dbReference>
<organism evidence="3 4">
    <name type="scientific">Sphingomonas desiccabilis</name>
    <dbReference type="NCBI Taxonomy" id="429134"/>
    <lineage>
        <taxon>Bacteria</taxon>
        <taxon>Pseudomonadati</taxon>
        <taxon>Pseudomonadota</taxon>
        <taxon>Alphaproteobacteria</taxon>
        <taxon>Sphingomonadales</taxon>
        <taxon>Sphingomonadaceae</taxon>
        <taxon>Sphingomonas</taxon>
    </lineage>
</organism>
<evidence type="ECO:0008006" key="5">
    <source>
        <dbReference type="Google" id="ProtNLM"/>
    </source>
</evidence>
<feature type="signal peptide" evidence="2">
    <location>
        <begin position="1"/>
        <end position="25"/>
    </location>
</feature>
<feature type="chain" id="PRO_5043848395" description="DUF2946 domain-containing protein" evidence="2">
    <location>
        <begin position="26"/>
        <end position="111"/>
    </location>
</feature>
<evidence type="ECO:0000313" key="3">
    <source>
        <dbReference type="EMBL" id="RXZ31437.1"/>
    </source>
</evidence>
<keyword evidence="4" id="KW-1185">Reference proteome</keyword>
<sequence>MSRMLRFLIGLALLASMGLGVAAHANEQMCIPGVEATAVAGHVDGDADQVPADSEKGYPHHHGGCHGHHVAAPLDRVTHAVPPTSSGDHVADDSAELAMVQPDSTLRPPIA</sequence>
<evidence type="ECO:0000313" key="4">
    <source>
        <dbReference type="Proteomes" id="UP000292347"/>
    </source>
</evidence>
<feature type="compositionally biased region" description="Basic residues" evidence="1">
    <location>
        <begin position="59"/>
        <end position="69"/>
    </location>
</feature>
<reference evidence="3 4" key="1">
    <citation type="submission" date="2019-01" db="EMBL/GenBank/DDBJ databases">
        <title>Sphingomonas mucosissima sp. nov. and Sphingomonas desiccabilis sp. nov., from biological soil crusts in the Colorado Plateau, USA.</title>
        <authorList>
            <person name="Zhu D."/>
        </authorList>
    </citation>
    <scope>NUCLEOTIDE SEQUENCE [LARGE SCALE GENOMIC DNA]</scope>
    <source>
        <strain evidence="3 4">CP1D</strain>
    </source>
</reference>
<dbReference type="EMBL" id="SDPT01000002">
    <property type="protein sequence ID" value="RXZ31437.1"/>
    <property type="molecule type" value="Genomic_DNA"/>
</dbReference>
<feature type="region of interest" description="Disordered" evidence="1">
    <location>
        <begin position="44"/>
        <end position="92"/>
    </location>
</feature>
<accession>A0A4Q2ISI1</accession>
<protein>
    <recommendedName>
        <fullName evidence="5">DUF2946 domain-containing protein</fullName>
    </recommendedName>
</protein>
<gene>
    <name evidence="3" type="ORF">EO081_09300</name>
</gene>
<evidence type="ECO:0000256" key="1">
    <source>
        <dbReference type="SAM" id="MobiDB-lite"/>
    </source>
</evidence>
<proteinExistence type="predicted"/>
<dbReference type="AlphaFoldDB" id="A0A4Q2ISI1"/>
<name>A0A4Q2ISI1_9SPHN</name>
<keyword evidence="2" id="KW-0732">Signal</keyword>